<evidence type="ECO:0000259" key="1">
    <source>
        <dbReference type="PROSITE" id="PS50097"/>
    </source>
</evidence>
<dbReference type="PANTHER" id="PTHR47843">
    <property type="entry name" value="BTB DOMAIN-CONTAINING PROTEIN-RELATED"/>
    <property type="match status" value="1"/>
</dbReference>
<name>A0A8I2ZAG1_VERLO</name>
<dbReference type="Pfam" id="PF00651">
    <property type="entry name" value="BTB"/>
    <property type="match status" value="1"/>
</dbReference>
<dbReference type="Proteomes" id="UP000689129">
    <property type="component" value="Unassembled WGS sequence"/>
</dbReference>
<dbReference type="CDD" id="cd18186">
    <property type="entry name" value="BTB_POZ_ZBTB_KLHL-like"/>
    <property type="match status" value="1"/>
</dbReference>
<feature type="domain" description="BTB" evidence="1">
    <location>
        <begin position="35"/>
        <end position="104"/>
    </location>
</feature>
<reference evidence="2" key="1">
    <citation type="journal article" date="2021" name="Mol. Plant Pathol.">
        <title>A 20-kb lineage-specific genomic region tames virulence in pathogenic amphidiploid Verticillium longisporum.</title>
        <authorList>
            <person name="Harting R."/>
            <person name="Starke J."/>
            <person name="Kusch H."/>
            <person name="Poggeler S."/>
            <person name="Maurus I."/>
            <person name="Schluter R."/>
            <person name="Landesfeind M."/>
            <person name="Bulla I."/>
            <person name="Nowrousian M."/>
            <person name="de Jonge R."/>
            <person name="Stahlhut G."/>
            <person name="Hoff K.J."/>
            <person name="Asshauer K.P."/>
            <person name="Thurmer A."/>
            <person name="Stanke M."/>
            <person name="Daniel R."/>
            <person name="Morgenstern B."/>
            <person name="Thomma B.P.H.J."/>
            <person name="Kronstad J.W."/>
            <person name="Braus-Stromeyer S.A."/>
            <person name="Braus G.H."/>
        </authorList>
    </citation>
    <scope>NUCLEOTIDE SEQUENCE</scope>
    <source>
        <strain evidence="2">Vl32</strain>
    </source>
</reference>
<organism evidence="2 3">
    <name type="scientific">Verticillium longisporum</name>
    <name type="common">Verticillium dahliae var. longisporum</name>
    <dbReference type="NCBI Taxonomy" id="100787"/>
    <lineage>
        <taxon>Eukaryota</taxon>
        <taxon>Fungi</taxon>
        <taxon>Dikarya</taxon>
        <taxon>Ascomycota</taxon>
        <taxon>Pezizomycotina</taxon>
        <taxon>Sordariomycetes</taxon>
        <taxon>Hypocreomycetidae</taxon>
        <taxon>Glomerellales</taxon>
        <taxon>Plectosphaerellaceae</taxon>
        <taxon>Verticillium</taxon>
    </lineage>
</organism>
<dbReference type="PROSITE" id="PS50097">
    <property type="entry name" value="BTB"/>
    <property type="match status" value="1"/>
</dbReference>
<gene>
    <name evidence="2" type="ORF">HYQ45_014650</name>
</gene>
<proteinExistence type="predicted"/>
<evidence type="ECO:0000313" key="3">
    <source>
        <dbReference type="Proteomes" id="UP000689129"/>
    </source>
</evidence>
<comment type="caution">
    <text evidence="2">The sequence shown here is derived from an EMBL/GenBank/DDBJ whole genome shotgun (WGS) entry which is preliminary data.</text>
</comment>
<protein>
    <submittedName>
        <fullName evidence="2">BTB/POZ domain-containing protein 8 like</fullName>
    </submittedName>
</protein>
<dbReference type="InterPro" id="IPR000210">
    <property type="entry name" value="BTB/POZ_dom"/>
</dbReference>
<dbReference type="AlphaFoldDB" id="A0A8I2ZAG1"/>
<dbReference type="PANTHER" id="PTHR47843:SF5">
    <property type="entry name" value="BTB_POZ DOMAIN PROTEIN"/>
    <property type="match status" value="1"/>
</dbReference>
<sequence>MDVKDTVDGSELSSPDDADRFMLSDHRLLTSGFFADCEIVLGSKTWKLHKSVICLRSKYFERAFMGHWPEAKSGKITLSTDQFTEEQIEWLISFVYTGVCELEELKSTTTVLHTAAQLFALGDYFLVPGLCDCAIEAVTYDWERAMACVYKQWADSDENEFKKAMMRLSTEKLNCRHTLIRSPHFLSFINKEPRFARDFMKIMVQDRVAKLQY</sequence>
<dbReference type="EMBL" id="JAEMWZ010000377">
    <property type="protein sequence ID" value="KAG7120925.1"/>
    <property type="molecule type" value="Genomic_DNA"/>
</dbReference>
<evidence type="ECO:0000313" key="2">
    <source>
        <dbReference type="EMBL" id="KAG7120925.1"/>
    </source>
</evidence>
<accession>A0A8I2ZAG1</accession>
<dbReference type="OrthoDB" id="6359816at2759"/>